<sequence length="223" mass="24441">MKDYQIRLASIIEDFGAPQGGEAAPAAEPERYRGRVPDAVIEFWQQNGTGIILDGYFQFCDPDMYAPIMKLVFDGDSEIEAGKTHVLGFGAFGKMIAWNETHQDMIIDLVKGMVSCPALTSGEKFDENIAVTSQLMTLDQAFLDEYDANAKKLFKSARSKIGKLRVGQIYGFKPILALGGNRSLDSLTIYEALPHMAILAQAHGMQLMDNASFPPKAVRAIGS</sequence>
<dbReference type="Proteomes" id="UP000031368">
    <property type="component" value="Plasmid pRgalR602c"/>
</dbReference>
<dbReference type="InterPro" id="IPR015002">
    <property type="entry name" value="T6SS_Tdi1_C"/>
</dbReference>
<accession>A0A0B4XG59</accession>
<proteinExistence type="predicted"/>
<dbReference type="EMBL" id="CP006880">
    <property type="protein sequence ID" value="AJD45623.1"/>
    <property type="molecule type" value="Genomic_DNA"/>
</dbReference>
<evidence type="ECO:0000313" key="3">
    <source>
        <dbReference type="EMBL" id="AJD45623.1"/>
    </source>
</evidence>
<dbReference type="InterPro" id="IPR014983">
    <property type="entry name" value="GAD-rel"/>
</dbReference>
<protein>
    <submittedName>
        <fullName evidence="3">GAD-like domain-containing protein</fullName>
    </submittedName>
</protein>
<dbReference type="AlphaFoldDB" id="A0A0B4XG59"/>
<evidence type="ECO:0000259" key="1">
    <source>
        <dbReference type="Pfam" id="PF08887"/>
    </source>
</evidence>
<evidence type="ECO:0000313" key="4">
    <source>
        <dbReference type="Proteomes" id="UP000031368"/>
    </source>
</evidence>
<name>A0A0B4XG59_9HYPH</name>
<dbReference type="KEGG" id="rga:RGR602_PC01597"/>
<organism evidence="3 4">
    <name type="scientific">Rhizobium gallicum bv. gallicum R602sp</name>
    <dbReference type="NCBI Taxonomy" id="1041138"/>
    <lineage>
        <taxon>Bacteria</taxon>
        <taxon>Pseudomonadati</taxon>
        <taxon>Pseudomonadota</taxon>
        <taxon>Alphaproteobacteria</taxon>
        <taxon>Hyphomicrobiales</taxon>
        <taxon>Rhizobiaceae</taxon>
        <taxon>Rhizobium/Agrobacterium group</taxon>
        <taxon>Rhizobium</taxon>
    </lineage>
</organism>
<dbReference type="Pfam" id="PF08906">
    <property type="entry name" value="T6SS_Tdi1_C"/>
    <property type="match status" value="1"/>
</dbReference>
<dbReference type="RefSeq" id="WP_040115793.1">
    <property type="nucleotide sequence ID" value="NZ_CP006880.1"/>
</dbReference>
<dbReference type="Pfam" id="PF08887">
    <property type="entry name" value="GAD-like"/>
    <property type="match status" value="1"/>
</dbReference>
<keyword evidence="3" id="KW-0614">Plasmid</keyword>
<dbReference type="HOGENOM" id="CLU_082934_2_0_5"/>
<evidence type="ECO:0000259" key="2">
    <source>
        <dbReference type="Pfam" id="PF08906"/>
    </source>
</evidence>
<reference evidence="3 4" key="1">
    <citation type="submission" date="2013-11" db="EMBL/GenBank/DDBJ databases">
        <title>Complete genome sequence of Rhizobium gallicum bv. gallicum R602.</title>
        <authorList>
            <person name="Bustos P."/>
            <person name="Santamaria R.I."/>
            <person name="Lozano L."/>
            <person name="Acosta J.L."/>
            <person name="Ormeno-Orrillo E."/>
            <person name="Rogel M.A."/>
            <person name="Romero D."/>
            <person name="Cevallos M.A."/>
            <person name="Martinez-Romero E."/>
            <person name="Gonzalez V."/>
        </authorList>
    </citation>
    <scope>NUCLEOTIDE SEQUENCE [LARGE SCALE GENOMIC DNA]</scope>
    <source>
        <strain evidence="3 4">R602</strain>
        <plasmid evidence="3 4">pRgalR602c</plasmid>
    </source>
</reference>
<feature type="domain" description="GAD-related" evidence="1">
    <location>
        <begin position="9"/>
        <end position="104"/>
    </location>
</feature>
<gene>
    <name evidence="3" type="ORF">RGR602_PC01597</name>
</gene>
<geneLocation type="plasmid" evidence="3 4">
    <name>pRgalR602c</name>
</geneLocation>
<keyword evidence="4" id="KW-1185">Reference proteome</keyword>
<feature type="domain" description="T6SS immunity protein Tdi1 C-terminal" evidence="2">
    <location>
        <begin position="139"/>
        <end position="201"/>
    </location>
</feature>